<protein>
    <submittedName>
        <fullName evidence="5 6">Caprin-1 dimerization domain-containing protein</fullName>
    </submittedName>
</protein>
<dbReference type="WBParaSite" id="PgR008_g011_t04">
    <property type="protein sequence ID" value="PgR008_g011_t04"/>
    <property type="gene ID" value="PgR008_g011"/>
</dbReference>
<evidence type="ECO:0000313" key="4">
    <source>
        <dbReference type="Proteomes" id="UP000887569"/>
    </source>
</evidence>
<dbReference type="PANTHER" id="PTHR22922">
    <property type="entry name" value="GPI-ANCHORED PROTEIN P137"/>
    <property type="match status" value="1"/>
</dbReference>
<dbReference type="AlphaFoldDB" id="A0A915AKF6"/>
<accession>A0A915AKF6</accession>
<evidence type="ECO:0000259" key="3">
    <source>
        <dbReference type="Pfam" id="PF18293"/>
    </source>
</evidence>
<dbReference type="InterPro" id="IPR041637">
    <property type="entry name" value="Caprin-1_dimer"/>
</dbReference>
<evidence type="ECO:0000313" key="6">
    <source>
        <dbReference type="WBParaSite" id="PgR008_g011_t03"/>
    </source>
</evidence>
<feature type="region of interest" description="Disordered" evidence="2">
    <location>
        <begin position="491"/>
        <end position="510"/>
    </location>
</feature>
<name>A0A915AKF6_PARUN</name>
<sequence>MIEMVSRIIAKKLNGESGEVTKPVQSEGTVQENNNVLDSRSEDEAILSNPMLKVEVVFAKRIRNLEKRKQKLLQYGEQQRNGKPLERDQVEAYSRLDEVSKQLDFLYEMRSVVEENAKCYQRALEKTCENAIKERAEAERKKLSTLIRCRELSNVLGNSSIRKAFLDGSVGAQLNQQELDLMDTLHAVLNPSLESVCDVGEWTEKTDKYVHVMSAILNASEEVVIMQHSGNDVRKLLEKVSKFNLSVILKLLEESRRKESVRDERNLQNAMNQAEAHKAVPLTAGNDVDECKITVTSSVNGSSRPQMRNNPVTAKHCRDAEMPAAMKEAIVLAEHCSDAERTQETPRSACAAPTEHEFKQEFGGAHSLPHLEHGSHKRYGRRHTFSGNEGHLGRFHGHQPAHEVGHHGGCNICSVDGSAQGNLFDSSVHNGYYATVPPYSFTGSMITEPYYYVAYPSHYFNTHQLQCCCVGKATVNGRSEVLTEGGDCTPSGYVSSDPRIPLEKGTESKQ</sequence>
<proteinExistence type="inferred from homology"/>
<dbReference type="WBParaSite" id="PgR008_g011_t03">
    <property type="protein sequence ID" value="PgR008_g011_t03"/>
    <property type="gene ID" value="PgR008_g011"/>
</dbReference>
<keyword evidence="4" id="KW-1185">Reference proteome</keyword>
<reference evidence="5 6" key="1">
    <citation type="submission" date="2022-11" db="UniProtKB">
        <authorList>
            <consortium name="WormBaseParasite"/>
        </authorList>
    </citation>
    <scope>IDENTIFICATION</scope>
</reference>
<feature type="compositionally biased region" description="Basic and acidic residues" evidence="2">
    <location>
        <begin position="500"/>
        <end position="510"/>
    </location>
</feature>
<feature type="domain" description="Caprin-1 dimerization" evidence="3">
    <location>
        <begin position="134"/>
        <end position="242"/>
    </location>
</feature>
<organism evidence="4 7">
    <name type="scientific">Parascaris univalens</name>
    <name type="common">Nematode worm</name>
    <dbReference type="NCBI Taxonomy" id="6257"/>
    <lineage>
        <taxon>Eukaryota</taxon>
        <taxon>Metazoa</taxon>
        <taxon>Ecdysozoa</taxon>
        <taxon>Nematoda</taxon>
        <taxon>Chromadorea</taxon>
        <taxon>Rhabditida</taxon>
        <taxon>Spirurina</taxon>
        <taxon>Ascaridomorpha</taxon>
        <taxon>Ascaridoidea</taxon>
        <taxon>Ascarididae</taxon>
        <taxon>Parascaris</taxon>
    </lineage>
</organism>
<dbReference type="GO" id="GO:0003723">
    <property type="term" value="F:RNA binding"/>
    <property type="evidence" value="ECO:0007669"/>
    <property type="project" value="TreeGrafter"/>
</dbReference>
<dbReference type="Proteomes" id="UP000887569">
    <property type="component" value="Unplaced"/>
</dbReference>
<comment type="similarity">
    <text evidence="1">Belongs to the caprin family.</text>
</comment>
<evidence type="ECO:0000313" key="7">
    <source>
        <dbReference type="WBParaSite" id="PgR008_g011_t05"/>
    </source>
</evidence>
<dbReference type="Pfam" id="PF18293">
    <property type="entry name" value="Caprin-1_dimer"/>
    <property type="match status" value="1"/>
</dbReference>
<dbReference type="PANTHER" id="PTHR22922:SF19">
    <property type="entry name" value="CAPRIN HOMOLOG"/>
    <property type="match status" value="1"/>
</dbReference>
<dbReference type="WBParaSite" id="PgR008_g011_t05">
    <property type="protein sequence ID" value="PgR008_g011_t05"/>
    <property type="gene ID" value="PgR008_g011"/>
</dbReference>
<dbReference type="GO" id="GO:0005737">
    <property type="term" value="C:cytoplasm"/>
    <property type="evidence" value="ECO:0007669"/>
    <property type="project" value="TreeGrafter"/>
</dbReference>
<evidence type="ECO:0000256" key="2">
    <source>
        <dbReference type="SAM" id="MobiDB-lite"/>
    </source>
</evidence>
<dbReference type="InterPro" id="IPR028816">
    <property type="entry name" value="Caprin"/>
</dbReference>
<dbReference type="WBParaSite" id="PgR008_g011_t02">
    <property type="protein sequence ID" value="PgR008_g011_t02"/>
    <property type="gene ID" value="PgR008_g011"/>
</dbReference>
<evidence type="ECO:0000313" key="5">
    <source>
        <dbReference type="WBParaSite" id="PgR008_g011_t02"/>
    </source>
</evidence>
<evidence type="ECO:0000256" key="1">
    <source>
        <dbReference type="ARBA" id="ARBA00007950"/>
    </source>
</evidence>